<reference evidence="1 3" key="2">
    <citation type="journal article" date="2014" name="BMC Genomics">
        <title>An improved genome release (version Mt4.0) for the model legume Medicago truncatula.</title>
        <authorList>
            <person name="Tang H."/>
            <person name="Krishnakumar V."/>
            <person name="Bidwell S."/>
            <person name="Rosen B."/>
            <person name="Chan A."/>
            <person name="Zhou S."/>
            <person name="Gentzbittel L."/>
            <person name="Childs K.L."/>
            <person name="Yandell M."/>
            <person name="Gundlach H."/>
            <person name="Mayer K.F."/>
            <person name="Schwartz D.C."/>
            <person name="Town C.D."/>
        </authorList>
    </citation>
    <scope>GENOME REANNOTATION</scope>
    <source>
        <strain evidence="2 3">cv. Jemalong A17</strain>
    </source>
</reference>
<name>G7KLY1_MEDTR</name>
<gene>
    <name evidence="1" type="ordered locus">MTR_6g055240</name>
</gene>
<evidence type="ECO:0000313" key="3">
    <source>
        <dbReference type="Proteomes" id="UP000002051"/>
    </source>
</evidence>
<dbReference type="PaxDb" id="3880-AES75693"/>
<reference evidence="1 3" key="1">
    <citation type="journal article" date="2011" name="Nature">
        <title>The Medicago genome provides insight into the evolution of rhizobial symbioses.</title>
        <authorList>
            <person name="Young N.D."/>
            <person name="Debelle F."/>
            <person name="Oldroyd G.E."/>
            <person name="Geurts R."/>
            <person name="Cannon S.B."/>
            <person name="Udvardi M.K."/>
            <person name="Benedito V.A."/>
            <person name="Mayer K.F."/>
            <person name="Gouzy J."/>
            <person name="Schoof H."/>
            <person name="Van de Peer Y."/>
            <person name="Proost S."/>
            <person name="Cook D.R."/>
            <person name="Meyers B.C."/>
            <person name="Spannagl M."/>
            <person name="Cheung F."/>
            <person name="De Mita S."/>
            <person name="Krishnakumar V."/>
            <person name="Gundlach H."/>
            <person name="Zhou S."/>
            <person name="Mudge J."/>
            <person name="Bharti A.K."/>
            <person name="Murray J.D."/>
            <person name="Naoumkina M.A."/>
            <person name="Rosen B."/>
            <person name="Silverstein K.A."/>
            <person name="Tang H."/>
            <person name="Rombauts S."/>
            <person name="Zhao P.X."/>
            <person name="Zhou P."/>
            <person name="Barbe V."/>
            <person name="Bardou P."/>
            <person name="Bechner M."/>
            <person name="Bellec A."/>
            <person name="Berger A."/>
            <person name="Berges H."/>
            <person name="Bidwell S."/>
            <person name="Bisseling T."/>
            <person name="Choisne N."/>
            <person name="Couloux A."/>
            <person name="Denny R."/>
            <person name="Deshpande S."/>
            <person name="Dai X."/>
            <person name="Doyle J.J."/>
            <person name="Dudez A.M."/>
            <person name="Farmer A.D."/>
            <person name="Fouteau S."/>
            <person name="Franken C."/>
            <person name="Gibelin C."/>
            <person name="Gish J."/>
            <person name="Goldstein S."/>
            <person name="Gonzalez A.J."/>
            <person name="Green P.J."/>
            <person name="Hallab A."/>
            <person name="Hartog M."/>
            <person name="Hua A."/>
            <person name="Humphray S.J."/>
            <person name="Jeong D.H."/>
            <person name="Jing Y."/>
            <person name="Jocker A."/>
            <person name="Kenton S.M."/>
            <person name="Kim D.J."/>
            <person name="Klee K."/>
            <person name="Lai H."/>
            <person name="Lang C."/>
            <person name="Lin S."/>
            <person name="Macmil S.L."/>
            <person name="Magdelenat G."/>
            <person name="Matthews L."/>
            <person name="McCorrison J."/>
            <person name="Monaghan E.L."/>
            <person name="Mun J.H."/>
            <person name="Najar F.Z."/>
            <person name="Nicholson C."/>
            <person name="Noirot C."/>
            <person name="O'Bleness M."/>
            <person name="Paule C.R."/>
            <person name="Poulain J."/>
            <person name="Prion F."/>
            <person name="Qin B."/>
            <person name="Qu C."/>
            <person name="Retzel E.F."/>
            <person name="Riddle C."/>
            <person name="Sallet E."/>
            <person name="Samain S."/>
            <person name="Samson N."/>
            <person name="Sanders I."/>
            <person name="Saurat O."/>
            <person name="Scarpelli C."/>
            <person name="Schiex T."/>
            <person name="Segurens B."/>
            <person name="Severin A.J."/>
            <person name="Sherrier D.J."/>
            <person name="Shi R."/>
            <person name="Sims S."/>
            <person name="Singer S.R."/>
            <person name="Sinharoy S."/>
            <person name="Sterck L."/>
            <person name="Viollet A."/>
            <person name="Wang B.B."/>
            <person name="Wang K."/>
            <person name="Wang M."/>
            <person name="Wang X."/>
            <person name="Warfsmann J."/>
            <person name="Weissenbach J."/>
            <person name="White D.D."/>
            <person name="White J.D."/>
            <person name="Wiley G.B."/>
            <person name="Wincker P."/>
            <person name="Xing Y."/>
            <person name="Yang L."/>
            <person name="Yao Z."/>
            <person name="Ying F."/>
            <person name="Zhai J."/>
            <person name="Zhou L."/>
            <person name="Zuber A."/>
            <person name="Denarie J."/>
            <person name="Dixon R.A."/>
            <person name="May G.D."/>
            <person name="Schwartz D.C."/>
            <person name="Rogers J."/>
            <person name="Quetier F."/>
            <person name="Town C.D."/>
            <person name="Roe B.A."/>
        </authorList>
    </citation>
    <scope>NUCLEOTIDE SEQUENCE [LARGE SCALE GENOMIC DNA]</scope>
    <source>
        <strain evidence="1">A17</strain>
        <strain evidence="2 3">cv. Jemalong A17</strain>
    </source>
</reference>
<dbReference type="AlphaFoldDB" id="G7KLY1"/>
<proteinExistence type="predicted"/>
<evidence type="ECO:0000313" key="1">
    <source>
        <dbReference type="EMBL" id="AES75693.1"/>
    </source>
</evidence>
<dbReference type="HOGENOM" id="CLU_199303_0_0_1"/>
<dbReference type="EMBL" id="CM001222">
    <property type="protein sequence ID" value="AES75693.1"/>
    <property type="molecule type" value="Genomic_DNA"/>
</dbReference>
<keyword evidence="3" id="KW-1185">Reference proteome</keyword>
<dbReference type="Proteomes" id="UP000002051">
    <property type="component" value="Chromosome 6"/>
</dbReference>
<organism evidence="1 3">
    <name type="scientific">Medicago truncatula</name>
    <name type="common">Barrel medic</name>
    <name type="synonym">Medicago tribuloides</name>
    <dbReference type="NCBI Taxonomy" id="3880"/>
    <lineage>
        <taxon>Eukaryota</taxon>
        <taxon>Viridiplantae</taxon>
        <taxon>Streptophyta</taxon>
        <taxon>Embryophyta</taxon>
        <taxon>Tracheophyta</taxon>
        <taxon>Spermatophyta</taxon>
        <taxon>Magnoliopsida</taxon>
        <taxon>eudicotyledons</taxon>
        <taxon>Gunneridae</taxon>
        <taxon>Pentapetalae</taxon>
        <taxon>rosids</taxon>
        <taxon>fabids</taxon>
        <taxon>Fabales</taxon>
        <taxon>Fabaceae</taxon>
        <taxon>Papilionoideae</taxon>
        <taxon>50 kb inversion clade</taxon>
        <taxon>NPAAA clade</taxon>
        <taxon>Hologalegina</taxon>
        <taxon>IRL clade</taxon>
        <taxon>Trifolieae</taxon>
        <taxon>Medicago</taxon>
    </lineage>
</organism>
<accession>G7KLY1</accession>
<dbReference type="EnsemblPlants" id="AES75693">
    <property type="protein sequence ID" value="AES75693"/>
    <property type="gene ID" value="MTR_6g055240"/>
</dbReference>
<evidence type="ECO:0000313" key="2">
    <source>
        <dbReference type="EnsemblPlants" id="AES75693"/>
    </source>
</evidence>
<sequence>MYLIGSDCQISFDPVQIQSMTLASSTLQIRRHGYSGDLNIVICADICTLPFYAINMNVVRKKFIVFH</sequence>
<protein>
    <submittedName>
        <fullName evidence="1 2">Uncharacterized protein</fullName>
    </submittedName>
</protein>
<reference evidence="2" key="3">
    <citation type="submission" date="2015-04" db="UniProtKB">
        <authorList>
            <consortium name="EnsemblPlants"/>
        </authorList>
    </citation>
    <scope>IDENTIFICATION</scope>
    <source>
        <strain evidence="2">cv. Jemalong A17</strain>
    </source>
</reference>